<dbReference type="FunFam" id="3.40.605.10:FF:000006">
    <property type="entry name" value="1-pyrroline-5-carboxylate dehydrogenase"/>
    <property type="match status" value="1"/>
</dbReference>
<dbReference type="GO" id="GO:0005759">
    <property type="term" value="C:mitochondrial matrix"/>
    <property type="evidence" value="ECO:0007669"/>
    <property type="project" value="TreeGrafter"/>
</dbReference>
<comment type="pathway">
    <text evidence="1">Amino-acid degradation; L-proline degradation into L-glutamate; L-glutamate from L-proline: step 2/2.</text>
</comment>
<feature type="domain" description="Pyrroline-5-carboxylate reductase dimerisation" evidence="15">
    <location>
        <begin position="191"/>
        <end position="293"/>
    </location>
</feature>
<evidence type="ECO:0000256" key="12">
    <source>
        <dbReference type="RuleBase" id="RU003345"/>
    </source>
</evidence>
<reference evidence="16" key="1">
    <citation type="journal article" date="2021" name="Nat. Commun.">
        <title>Genetic determinants of endophytism in the Arabidopsis root mycobiome.</title>
        <authorList>
            <person name="Mesny F."/>
            <person name="Miyauchi S."/>
            <person name="Thiergart T."/>
            <person name="Pickel B."/>
            <person name="Atanasova L."/>
            <person name="Karlsson M."/>
            <person name="Huettel B."/>
            <person name="Barry K.W."/>
            <person name="Haridas S."/>
            <person name="Chen C."/>
            <person name="Bauer D."/>
            <person name="Andreopoulos W."/>
            <person name="Pangilinan J."/>
            <person name="LaButti K."/>
            <person name="Riley R."/>
            <person name="Lipzen A."/>
            <person name="Clum A."/>
            <person name="Drula E."/>
            <person name="Henrissat B."/>
            <person name="Kohler A."/>
            <person name="Grigoriev I.V."/>
            <person name="Martin F.M."/>
            <person name="Hacquard S."/>
        </authorList>
    </citation>
    <scope>NUCLEOTIDE SEQUENCE</scope>
    <source>
        <strain evidence="16">MPI-SDFR-AT-0117</strain>
    </source>
</reference>
<dbReference type="InterPro" id="IPR029510">
    <property type="entry name" value="Ald_DH_CS_GLU"/>
</dbReference>
<dbReference type="FunFam" id="3.40.309.10:FF:000005">
    <property type="entry name" value="1-pyrroline-5-carboxylate dehydrogenase 1"/>
    <property type="match status" value="1"/>
</dbReference>
<dbReference type="FunFam" id="1.10.3730.10:FF:000001">
    <property type="entry name" value="Pyrroline-5-carboxylate reductase"/>
    <property type="match status" value="1"/>
</dbReference>
<comment type="catalytic activity">
    <reaction evidence="10">
        <text>L-glutamate 5-semialdehyde + NAD(+) + H2O = L-glutamate + NADH + 2 H(+)</text>
        <dbReference type="Rhea" id="RHEA:30235"/>
        <dbReference type="ChEBI" id="CHEBI:15377"/>
        <dbReference type="ChEBI" id="CHEBI:15378"/>
        <dbReference type="ChEBI" id="CHEBI:29985"/>
        <dbReference type="ChEBI" id="CHEBI:57540"/>
        <dbReference type="ChEBI" id="CHEBI:57945"/>
        <dbReference type="ChEBI" id="CHEBI:58066"/>
        <dbReference type="EC" id="1.2.1.88"/>
    </reaction>
</comment>
<dbReference type="Proteomes" id="UP000770015">
    <property type="component" value="Unassembled WGS sequence"/>
</dbReference>
<evidence type="ECO:0000256" key="10">
    <source>
        <dbReference type="ARBA" id="ARBA00048142"/>
    </source>
</evidence>
<evidence type="ECO:0000256" key="4">
    <source>
        <dbReference type="ARBA" id="ARBA00012884"/>
    </source>
</evidence>
<keyword evidence="5" id="KW-0521">NADP</keyword>
<evidence type="ECO:0000256" key="2">
    <source>
        <dbReference type="ARBA" id="ARBA00005525"/>
    </source>
</evidence>
<dbReference type="SUPFAM" id="SSF51735">
    <property type="entry name" value="NAD(P)-binding Rossmann-fold domains"/>
    <property type="match status" value="1"/>
</dbReference>
<dbReference type="HAMAP" id="MF_01925">
    <property type="entry name" value="P5C_reductase"/>
    <property type="match status" value="1"/>
</dbReference>
<dbReference type="InterPro" id="IPR008927">
    <property type="entry name" value="6-PGluconate_DH-like_C_sf"/>
</dbReference>
<feature type="active site" evidence="11">
    <location>
        <position position="579"/>
    </location>
</feature>
<sequence length="830" mass="89796">MANLDNLTICFLGAGNLGLPILKSLVNPPPGKTSSLSIKKFNVCVRSETTQQKLTSDFRDHADSVSIARGDNVAAVQSADVVILAVDPADIVTTLQQDGMAAALSSNDKLVISVAAGWTRQDLEKTIFGSPTDEKTGSRAWVLRTLPNIAAQVGESITAIETSTLPVPEWALKVTDDIFSQIGTTTHILPSLMDATTAVAGSTPAFFAVICDALIDASVAVGMPRPTAQKMIFQSMLGTATMMRDGLHPGLLKDQGTSPEGCTIGGLMVLEEGAVRGTLGKGLREAVTIARQMGKNPHPEYKKGSPERAKVEEAVKRLRSQLPAKSDIFYNGKVQATSKSLDQVMPSESKQVFTNFPLATEEQVSAAIESALKAKKDWEKVPFVDKAAIFQRAAELCTGKYRYELIAATMLGQGKNVWQAEIDAAAELADFFRLNCHWAAELHAKQPERGSDGMWSRLDYRPLEGFVYAISPFNFTAIGGNLIAGPALMGNVIIWKPSQYNIYPSTIIYKILLEAGLPPDVIQFIPGDAELITNTVLKHRDFSGLNFVGSSDVFRSIYARIGDGIGKKQYREFPRVVGETSGKNFHLVHNSADIPSVVNHTIRGAFEYQGQKCSATSRAYVPRSRADEFLSLLKAGINEITIGSPDKDFGAFMGPVIHEHSFNKIKRVIESANKDSSLKVIAGGTYDDSVGYYVHPTAYLADSPHHDLFNTEIFGPVLAVSIYEDGEWGQVLQDIDQNGGGLALTGAVFASDRAAIREAEDTLRYAAGNFYINCKTTAALIGQQSFGGARSSGTNDKAGSSDVVRRFVSPRLIKEEFFPLEGGFKYPSND</sequence>
<gene>
    <name evidence="16" type="ORF">F5X68DRAFT_271376</name>
</gene>
<evidence type="ECO:0000256" key="9">
    <source>
        <dbReference type="ARBA" id="ARBA00032259"/>
    </source>
</evidence>
<dbReference type="PROSITE" id="PS00687">
    <property type="entry name" value="ALDEHYDE_DEHYDR_GLU"/>
    <property type="match status" value="1"/>
</dbReference>
<evidence type="ECO:0000256" key="8">
    <source>
        <dbReference type="ARBA" id="ARBA00023062"/>
    </source>
</evidence>
<evidence type="ECO:0000256" key="7">
    <source>
        <dbReference type="ARBA" id="ARBA00023027"/>
    </source>
</evidence>
<dbReference type="Gene3D" id="3.40.50.720">
    <property type="entry name" value="NAD(P)-binding Rossmann-like Domain"/>
    <property type="match status" value="1"/>
</dbReference>
<dbReference type="InterPro" id="IPR000304">
    <property type="entry name" value="Pyrroline-COOH_reductase"/>
</dbReference>
<dbReference type="GO" id="GO:0010133">
    <property type="term" value="P:L-proline catabolic process to L-glutamate"/>
    <property type="evidence" value="ECO:0007669"/>
    <property type="project" value="InterPro"/>
</dbReference>
<accession>A0A9P8V2U8</accession>
<evidence type="ECO:0000259" key="14">
    <source>
        <dbReference type="Pfam" id="PF03807"/>
    </source>
</evidence>
<keyword evidence="8" id="KW-0642">Proline metabolism</keyword>
<dbReference type="InterPro" id="IPR016160">
    <property type="entry name" value="Ald_DH_CS_CYS"/>
</dbReference>
<protein>
    <recommendedName>
        <fullName evidence="9">L-glutamate gamma-semialdehyde dehydrogenase</fullName>
        <ecNumber evidence="4">1.2.1.88</ecNumber>
    </recommendedName>
    <alternativeName>
        <fullName evidence="9">L-glutamate gamma-semialdehyde dehydrogenase</fullName>
    </alternativeName>
</protein>
<dbReference type="InterPro" id="IPR015590">
    <property type="entry name" value="Aldehyde_DH_dom"/>
</dbReference>
<dbReference type="NCBIfam" id="TIGR00112">
    <property type="entry name" value="proC"/>
    <property type="match status" value="1"/>
</dbReference>
<dbReference type="EC" id="1.2.1.88" evidence="4"/>
<evidence type="ECO:0000259" key="15">
    <source>
        <dbReference type="Pfam" id="PF14748"/>
    </source>
</evidence>
<dbReference type="Pfam" id="PF03807">
    <property type="entry name" value="F420_oxidored"/>
    <property type="match status" value="1"/>
</dbReference>
<dbReference type="InterPro" id="IPR028939">
    <property type="entry name" value="P5C_Rdtase_cat_N"/>
</dbReference>
<dbReference type="EMBL" id="JAGSXJ010000037">
    <property type="protein sequence ID" value="KAH6665845.1"/>
    <property type="molecule type" value="Genomic_DNA"/>
</dbReference>
<evidence type="ECO:0000313" key="17">
    <source>
        <dbReference type="Proteomes" id="UP000770015"/>
    </source>
</evidence>
<dbReference type="PROSITE" id="PS00070">
    <property type="entry name" value="ALDEHYDE_DEHYDR_CYS"/>
    <property type="match status" value="1"/>
</dbReference>
<dbReference type="InterPro" id="IPR029036">
    <property type="entry name" value="P5CR_dimer"/>
</dbReference>
<dbReference type="Pfam" id="PF00171">
    <property type="entry name" value="Aldedh"/>
    <property type="match status" value="1"/>
</dbReference>
<evidence type="ECO:0000259" key="13">
    <source>
        <dbReference type="Pfam" id="PF00171"/>
    </source>
</evidence>
<proteinExistence type="inferred from homology"/>
<dbReference type="PANTHER" id="PTHR42862">
    <property type="entry name" value="DELTA-1-PYRROLINE-5-CARBOXYLATE DEHYDROGENASE 1, ISOFORM A-RELATED"/>
    <property type="match status" value="1"/>
</dbReference>
<dbReference type="NCBIfam" id="TIGR01236">
    <property type="entry name" value="D1pyr5carbox1"/>
    <property type="match status" value="1"/>
</dbReference>
<dbReference type="Gene3D" id="3.40.605.10">
    <property type="entry name" value="Aldehyde Dehydrogenase, Chain A, domain 1"/>
    <property type="match status" value="1"/>
</dbReference>
<keyword evidence="6 12" id="KW-0560">Oxidoreductase</keyword>
<evidence type="ECO:0000256" key="11">
    <source>
        <dbReference type="PROSITE-ProRule" id="PRU10007"/>
    </source>
</evidence>
<dbReference type="InterPro" id="IPR016161">
    <property type="entry name" value="Ald_DH/histidinol_DH"/>
</dbReference>
<dbReference type="Gene3D" id="1.10.3730.10">
    <property type="entry name" value="ProC C-terminal domain-like"/>
    <property type="match status" value="1"/>
</dbReference>
<keyword evidence="17" id="KW-1185">Reference proteome</keyword>
<organism evidence="16 17">
    <name type="scientific">Plectosphaerella plurivora</name>
    <dbReference type="NCBI Taxonomy" id="936078"/>
    <lineage>
        <taxon>Eukaryota</taxon>
        <taxon>Fungi</taxon>
        <taxon>Dikarya</taxon>
        <taxon>Ascomycota</taxon>
        <taxon>Pezizomycotina</taxon>
        <taxon>Sordariomycetes</taxon>
        <taxon>Hypocreomycetidae</taxon>
        <taxon>Glomerellales</taxon>
        <taxon>Plectosphaerellaceae</taxon>
        <taxon>Plectosphaerella</taxon>
    </lineage>
</organism>
<dbReference type="Gene3D" id="3.40.309.10">
    <property type="entry name" value="Aldehyde Dehydrogenase, Chain A, domain 2"/>
    <property type="match status" value="1"/>
</dbReference>
<evidence type="ECO:0000256" key="5">
    <source>
        <dbReference type="ARBA" id="ARBA00022857"/>
    </source>
</evidence>
<comment type="similarity">
    <text evidence="2">Belongs to the pyrroline-5-carboxylate reductase family.</text>
</comment>
<evidence type="ECO:0000313" key="16">
    <source>
        <dbReference type="EMBL" id="KAH6665845.1"/>
    </source>
</evidence>
<name>A0A9P8V2U8_9PEZI</name>
<dbReference type="SUPFAM" id="SSF48179">
    <property type="entry name" value="6-phosphogluconate dehydrogenase C-terminal domain-like"/>
    <property type="match status" value="1"/>
</dbReference>
<dbReference type="InterPro" id="IPR050485">
    <property type="entry name" value="Proline_metab_enzyme"/>
</dbReference>
<dbReference type="Pfam" id="PF14748">
    <property type="entry name" value="P5CR_dimer"/>
    <property type="match status" value="1"/>
</dbReference>
<feature type="domain" description="Aldehyde dehydrogenase" evidence="13">
    <location>
        <begin position="335"/>
        <end position="808"/>
    </location>
</feature>
<evidence type="ECO:0000256" key="3">
    <source>
        <dbReference type="ARBA" id="ARBA00009986"/>
    </source>
</evidence>
<feature type="domain" description="Pyrroline-5-carboxylate reductase catalytic N-terminal" evidence="14">
    <location>
        <begin position="8"/>
        <end position="117"/>
    </location>
</feature>
<dbReference type="InterPro" id="IPR016162">
    <property type="entry name" value="Ald_DH_N"/>
</dbReference>
<dbReference type="GO" id="GO:0003842">
    <property type="term" value="F:L-glutamate gamma-semialdehyde dehydrogenase activity"/>
    <property type="evidence" value="ECO:0007669"/>
    <property type="project" value="UniProtKB-EC"/>
</dbReference>
<dbReference type="OrthoDB" id="5322683at2759"/>
<comment type="similarity">
    <text evidence="3 12">Belongs to the aldehyde dehydrogenase family.</text>
</comment>
<evidence type="ECO:0000256" key="6">
    <source>
        <dbReference type="ARBA" id="ARBA00023002"/>
    </source>
</evidence>
<dbReference type="SUPFAM" id="SSF53720">
    <property type="entry name" value="ALDH-like"/>
    <property type="match status" value="1"/>
</dbReference>
<dbReference type="InterPro" id="IPR005931">
    <property type="entry name" value="P5CDH/ALDH4A1"/>
</dbReference>
<dbReference type="AlphaFoldDB" id="A0A9P8V2U8"/>
<keyword evidence="7" id="KW-0520">NAD</keyword>
<dbReference type="InterPro" id="IPR036291">
    <property type="entry name" value="NAD(P)-bd_dom_sf"/>
</dbReference>
<evidence type="ECO:0000256" key="1">
    <source>
        <dbReference type="ARBA" id="ARBA00004786"/>
    </source>
</evidence>
<dbReference type="GO" id="GO:0004735">
    <property type="term" value="F:pyrroline-5-carboxylate reductase activity"/>
    <property type="evidence" value="ECO:0007669"/>
    <property type="project" value="InterPro"/>
</dbReference>
<dbReference type="PANTHER" id="PTHR42862:SF1">
    <property type="entry name" value="DELTA-1-PYRROLINE-5-CARBOXYLATE DEHYDROGENASE 2, ISOFORM A-RELATED"/>
    <property type="match status" value="1"/>
</dbReference>
<dbReference type="InterPro" id="IPR016163">
    <property type="entry name" value="Ald_DH_C"/>
</dbReference>
<comment type="caution">
    <text evidence="16">The sequence shown here is derived from an EMBL/GenBank/DDBJ whole genome shotgun (WGS) entry which is preliminary data.</text>
</comment>